<feature type="transmembrane region" description="Helical" evidence="1">
    <location>
        <begin position="20"/>
        <end position="42"/>
    </location>
</feature>
<dbReference type="AlphaFoldDB" id="A0A0F9XS48"/>
<keyword evidence="1" id="KW-1133">Transmembrane helix</keyword>
<protein>
    <recommendedName>
        <fullName evidence="3">Prepilin-type N-terminal cleavage/methylation domain-containing protein</fullName>
    </recommendedName>
</protein>
<reference evidence="2" key="1">
    <citation type="journal article" date="2015" name="Nature">
        <title>Complex archaea that bridge the gap between prokaryotes and eukaryotes.</title>
        <authorList>
            <person name="Spang A."/>
            <person name="Saw J.H."/>
            <person name="Jorgensen S.L."/>
            <person name="Zaremba-Niedzwiedzka K."/>
            <person name="Martijn J."/>
            <person name="Lind A.E."/>
            <person name="van Eijk R."/>
            <person name="Schleper C."/>
            <person name="Guy L."/>
            <person name="Ettema T.J."/>
        </authorList>
    </citation>
    <scope>NUCLEOTIDE SEQUENCE</scope>
</reference>
<name>A0A0F9XS48_9ZZZZ</name>
<keyword evidence="1" id="KW-0812">Transmembrane</keyword>
<keyword evidence="1" id="KW-0472">Membrane</keyword>
<evidence type="ECO:0000256" key="1">
    <source>
        <dbReference type="SAM" id="Phobius"/>
    </source>
</evidence>
<dbReference type="EMBL" id="LAZR01000073">
    <property type="protein sequence ID" value="KKN95083.1"/>
    <property type="molecule type" value="Genomic_DNA"/>
</dbReference>
<proteinExistence type="predicted"/>
<dbReference type="InterPro" id="IPR012902">
    <property type="entry name" value="N_methyl_site"/>
</dbReference>
<organism evidence="2">
    <name type="scientific">marine sediment metagenome</name>
    <dbReference type="NCBI Taxonomy" id="412755"/>
    <lineage>
        <taxon>unclassified sequences</taxon>
        <taxon>metagenomes</taxon>
        <taxon>ecological metagenomes</taxon>
    </lineage>
</organism>
<sequence>MRQPTRQFIRRRRGFSLAELMIAIGILLVGLVMAASLFPAAMEINRRSVRDILGAIICENGIALTKARFASGAASNPENAAGRLTVLADAAHVDYFNSYMCRFPQGDTSSPFGFVLVYRYIDVDDDPETKEGHQLGAVAYRRRAPVSAGKLVRVIGTVATVAGASIRIGPVSSDAFRIDSPVFDRATGEFVFVRQIFQSEGYANTAVVNRKIKFTPDEGTTSAYLYVVKEEDEGRYSPALMAMVTRVPLDWR</sequence>
<dbReference type="Pfam" id="PF07963">
    <property type="entry name" value="N_methyl"/>
    <property type="match status" value="1"/>
</dbReference>
<comment type="caution">
    <text evidence="2">The sequence shown here is derived from an EMBL/GenBank/DDBJ whole genome shotgun (WGS) entry which is preliminary data.</text>
</comment>
<dbReference type="NCBIfam" id="TIGR02532">
    <property type="entry name" value="IV_pilin_GFxxxE"/>
    <property type="match status" value="1"/>
</dbReference>
<accession>A0A0F9XS48</accession>
<evidence type="ECO:0000313" key="2">
    <source>
        <dbReference type="EMBL" id="KKN95083.1"/>
    </source>
</evidence>
<evidence type="ECO:0008006" key="3">
    <source>
        <dbReference type="Google" id="ProtNLM"/>
    </source>
</evidence>
<gene>
    <name evidence="2" type="ORF">LCGC14_0181510</name>
</gene>